<evidence type="ECO:0000256" key="1">
    <source>
        <dbReference type="SAM" id="MobiDB-lite"/>
    </source>
</evidence>
<feature type="non-terminal residue" evidence="2">
    <location>
        <position position="156"/>
    </location>
</feature>
<keyword evidence="3" id="KW-1185">Reference proteome</keyword>
<accession>A0ABQ5SMV1</accession>
<dbReference type="Proteomes" id="UP001165090">
    <property type="component" value="Unassembled WGS sequence"/>
</dbReference>
<gene>
    <name evidence="2" type="ORF">VaNZ11_016120</name>
</gene>
<feature type="compositionally biased region" description="Basic residues" evidence="1">
    <location>
        <begin position="146"/>
        <end position="156"/>
    </location>
</feature>
<evidence type="ECO:0000313" key="2">
    <source>
        <dbReference type="EMBL" id="GLI71004.1"/>
    </source>
</evidence>
<feature type="region of interest" description="Disordered" evidence="1">
    <location>
        <begin position="38"/>
        <end position="70"/>
    </location>
</feature>
<dbReference type="EMBL" id="BSDZ01000101">
    <property type="protein sequence ID" value="GLI71004.1"/>
    <property type="molecule type" value="Genomic_DNA"/>
</dbReference>
<reference evidence="2 3" key="1">
    <citation type="journal article" date="2023" name="IScience">
        <title>Expanded male sex-determining region conserved during the evolution of homothallism in the green alga Volvox.</title>
        <authorList>
            <person name="Yamamoto K."/>
            <person name="Matsuzaki R."/>
            <person name="Mahakham W."/>
            <person name="Heman W."/>
            <person name="Sekimoto H."/>
            <person name="Kawachi M."/>
            <person name="Minakuchi Y."/>
            <person name="Toyoda A."/>
            <person name="Nozaki H."/>
        </authorList>
    </citation>
    <scope>NUCLEOTIDE SEQUENCE [LARGE SCALE GENOMIC DNA]</scope>
    <source>
        <strain evidence="2 3">NIES-4468</strain>
    </source>
</reference>
<evidence type="ECO:0000313" key="3">
    <source>
        <dbReference type="Proteomes" id="UP001165090"/>
    </source>
</evidence>
<feature type="compositionally biased region" description="Polar residues" evidence="1">
    <location>
        <begin position="59"/>
        <end position="70"/>
    </location>
</feature>
<name>A0ABQ5SMV1_9CHLO</name>
<proteinExistence type="predicted"/>
<feature type="region of interest" description="Disordered" evidence="1">
    <location>
        <begin position="133"/>
        <end position="156"/>
    </location>
</feature>
<organism evidence="2 3">
    <name type="scientific">Volvox africanus</name>
    <dbReference type="NCBI Taxonomy" id="51714"/>
    <lineage>
        <taxon>Eukaryota</taxon>
        <taxon>Viridiplantae</taxon>
        <taxon>Chlorophyta</taxon>
        <taxon>core chlorophytes</taxon>
        <taxon>Chlorophyceae</taxon>
        <taxon>CS clade</taxon>
        <taxon>Chlamydomonadales</taxon>
        <taxon>Volvocaceae</taxon>
        <taxon>Volvox</taxon>
    </lineage>
</organism>
<sequence>MDEDGHYHQGFAAAAAAETAGLDLSSAEAREVIVATVRTREGADGDSSSLASRPHDRNTPSATGLMNSLLDGSSTPAVDCMQKQHLDDGAYHHIINNRDHSDGQQQQPVAVADAAAMTTAGARSVERSWPTAADYCNQQDDAERQGRHHHQGSAST</sequence>
<protein>
    <submittedName>
        <fullName evidence="2">Uncharacterized protein</fullName>
    </submittedName>
</protein>
<comment type="caution">
    <text evidence="2">The sequence shown here is derived from an EMBL/GenBank/DDBJ whole genome shotgun (WGS) entry which is preliminary data.</text>
</comment>